<dbReference type="Proteomes" id="UP000789901">
    <property type="component" value="Unassembled WGS sequence"/>
</dbReference>
<proteinExistence type="predicted"/>
<gene>
    <name evidence="1" type="ORF">GMARGA_LOCUS27197</name>
</gene>
<dbReference type="InterPro" id="IPR036297">
    <property type="entry name" value="PG0816-like_sf"/>
</dbReference>
<dbReference type="EMBL" id="CAJVQB010032921">
    <property type="protein sequence ID" value="CAG8819003.1"/>
    <property type="molecule type" value="Genomic_DNA"/>
</dbReference>
<reference evidence="1 2" key="1">
    <citation type="submission" date="2021-06" db="EMBL/GenBank/DDBJ databases">
        <authorList>
            <person name="Kallberg Y."/>
            <person name="Tangrot J."/>
            <person name="Rosling A."/>
        </authorList>
    </citation>
    <scope>NUCLEOTIDE SEQUENCE [LARGE SCALE GENOMIC DNA]</scope>
    <source>
        <strain evidence="1 2">120-4 pot B 10/14</strain>
    </source>
</reference>
<evidence type="ECO:0000313" key="2">
    <source>
        <dbReference type="Proteomes" id="UP000789901"/>
    </source>
</evidence>
<keyword evidence="2" id="KW-1185">Reference proteome</keyword>
<comment type="caution">
    <text evidence="1">The sequence shown here is derived from an EMBL/GenBank/DDBJ whole genome shotgun (WGS) entry which is preliminary data.</text>
</comment>
<dbReference type="SUPFAM" id="SSF140753">
    <property type="entry name" value="PG0816-like"/>
    <property type="match status" value="1"/>
</dbReference>
<evidence type="ECO:0000313" key="1">
    <source>
        <dbReference type="EMBL" id="CAG8819003.1"/>
    </source>
</evidence>
<organism evidence="1 2">
    <name type="scientific">Gigaspora margarita</name>
    <dbReference type="NCBI Taxonomy" id="4874"/>
    <lineage>
        <taxon>Eukaryota</taxon>
        <taxon>Fungi</taxon>
        <taxon>Fungi incertae sedis</taxon>
        <taxon>Mucoromycota</taxon>
        <taxon>Glomeromycotina</taxon>
        <taxon>Glomeromycetes</taxon>
        <taxon>Diversisporales</taxon>
        <taxon>Gigasporaceae</taxon>
        <taxon>Gigaspora</taxon>
    </lineage>
</organism>
<protein>
    <submittedName>
        <fullName evidence="1">41834_t:CDS:1</fullName>
    </submittedName>
</protein>
<sequence length="163" mass="19081">KEVFSLKIQHSNGYSFLQTILNEEFNALIKNLPNLYISYHLVDYTRQYATCINLAVGTKKIQINILQTLRHLVDSKLDDRMPYYSTQSIFMLLIIAPQLHSLLSNWCINDYNLLMHYTNEIFNQLQIEVAGFILTNIESNSLLKDLMKAYLLYYSFDQALLET</sequence>
<accession>A0ABN7W756</accession>
<name>A0ABN7W756_GIGMA</name>
<feature type="non-terminal residue" evidence="1">
    <location>
        <position position="1"/>
    </location>
</feature>